<evidence type="ECO:0000256" key="1">
    <source>
        <dbReference type="SAM" id="MobiDB-lite"/>
    </source>
</evidence>
<feature type="compositionally biased region" description="Low complexity" evidence="1">
    <location>
        <begin position="85"/>
        <end position="97"/>
    </location>
</feature>
<dbReference type="AlphaFoldDB" id="A0A5P1ERP4"/>
<reference evidence="3" key="1">
    <citation type="journal article" date="2017" name="Nat. Commun.">
        <title>The asparagus genome sheds light on the origin and evolution of a young Y chromosome.</title>
        <authorList>
            <person name="Harkess A."/>
            <person name="Zhou J."/>
            <person name="Xu C."/>
            <person name="Bowers J.E."/>
            <person name="Van der Hulst R."/>
            <person name="Ayyampalayam S."/>
            <person name="Mercati F."/>
            <person name="Riccardi P."/>
            <person name="McKain M.R."/>
            <person name="Kakrana A."/>
            <person name="Tang H."/>
            <person name="Ray J."/>
            <person name="Groenendijk J."/>
            <person name="Arikit S."/>
            <person name="Mathioni S.M."/>
            <person name="Nakano M."/>
            <person name="Shan H."/>
            <person name="Telgmann-Rauber A."/>
            <person name="Kanno A."/>
            <person name="Yue Z."/>
            <person name="Chen H."/>
            <person name="Li W."/>
            <person name="Chen Y."/>
            <person name="Xu X."/>
            <person name="Zhang Y."/>
            <person name="Luo S."/>
            <person name="Chen H."/>
            <person name="Gao J."/>
            <person name="Mao Z."/>
            <person name="Pires J.C."/>
            <person name="Luo M."/>
            <person name="Kudrna D."/>
            <person name="Wing R.A."/>
            <person name="Meyers B.C."/>
            <person name="Yi K."/>
            <person name="Kong H."/>
            <person name="Lavrijsen P."/>
            <person name="Sunseri F."/>
            <person name="Falavigna A."/>
            <person name="Ye Y."/>
            <person name="Leebens-Mack J.H."/>
            <person name="Chen G."/>
        </authorList>
    </citation>
    <scope>NUCLEOTIDE SEQUENCE [LARGE SCALE GENOMIC DNA]</scope>
    <source>
        <strain evidence="3">cv. DH0086</strain>
    </source>
</reference>
<evidence type="ECO:0000313" key="2">
    <source>
        <dbReference type="EMBL" id="ONK68616.1"/>
    </source>
</evidence>
<sequence length="106" mass="11689">MGRQARRGEWRKPEVHRETCGGVDWLVRRLGGEPDAVGLWIGWQDDRLSERRSKIWAEACGSSRAAVAFARHRLAGGDQRRVEATAEASSAAVVASGSRDRRSDAC</sequence>
<organism evidence="2 3">
    <name type="scientific">Asparagus officinalis</name>
    <name type="common">Garden asparagus</name>
    <dbReference type="NCBI Taxonomy" id="4686"/>
    <lineage>
        <taxon>Eukaryota</taxon>
        <taxon>Viridiplantae</taxon>
        <taxon>Streptophyta</taxon>
        <taxon>Embryophyta</taxon>
        <taxon>Tracheophyta</taxon>
        <taxon>Spermatophyta</taxon>
        <taxon>Magnoliopsida</taxon>
        <taxon>Liliopsida</taxon>
        <taxon>Asparagales</taxon>
        <taxon>Asparagaceae</taxon>
        <taxon>Asparagoideae</taxon>
        <taxon>Asparagus</taxon>
    </lineage>
</organism>
<dbReference type="Gramene" id="ONK68616">
    <property type="protein sequence ID" value="ONK68616"/>
    <property type="gene ID" value="A4U43_C05F14000"/>
</dbReference>
<evidence type="ECO:0000313" key="3">
    <source>
        <dbReference type="Proteomes" id="UP000243459"/>
    </source>
</evidence>
<dbReference type="Proteomes" id="UP000243459">
    <property type="component" value="Chromosome 5"/>
</dbReference>
<accession>A0A5P1ERP4</accession>
<name>A0A5P1ERP4_ASPOF</name>
<keyword evidence="3" id="KW-1185">Reference proteome</keyword>
<proteinExistence type="predicted"/>
<dbReference type="EMBL" id="CM007385">
    <property type="protein sequence ID" value="ONK68616.1"/>
    <property type="molecule type" value="Genomic_DNA"/>
</dbReference>
<protein>
    <submittedName>
        <fullName evidence="2">Uncharacterized protein</fullName>
    </submittedName>
</protein>
<feature type="region of interest" description="Disordered" evidence="1">
    <location>
        <begin position="80"/>
        <end position="106"/>
    </location>
</feature>
<gene>
    <name evidence="2" type="ORF">A4U43_C05F14000</name>
</gene>